<dbReference type="EMBL" id="JAVFWL010000005">
    <property type="protein sequence ID" value="KAK6757023.1"/>
    <property type="molecule type" value="Genomic_DNA"/>
</dbReference>
<proteinExistence type="predicted"/>
<accession>A0ABR1E3C6</accession>
<keyword evidence="2" id="KW-1185">Reference proteome</keyword>
<evidence type="ECO:0000313" key="2">
    <source>
        <dbReference type="Proteomes" id="UP001303046"/>
    </source>
</evidence>
<evidence type="ECO:0000313" key="1">
    <source>
        <dbReference type="EMBL" id="KAK6757023.1"/>
    </source>
</evidence>
<dbReference type="Proteomes" id="UP001303046">
    <property type="component" value="Unassembled WGS sequence"/>
</dbReference>
<protein>
    <submittedName>
        <fullName evidence="1">Uncharacterized protein</fullName>
    </submittedName>
</protein>
<comment type="caution">
    <text evidence="1">The sequence shown here is derived from an EMBL/GenBank/DDBJ whole genome shotgun (WGS) entry which is preliminary data.</text>
</comment>
<name>A0ABR1E3C6_NECAM</name>
<sequence>MRSCSALGDWLKENDLTSTAKGSEEEEWYDYKENEIIADLLPELNSGRDTVLSPVSNGTQLAQANVFHFATWLMM</sequence>
<gene>
    <name evidence="1" type="primary">Necator_chrV.g19867</name>
    <name evidence="1" type="ORF">RB195_015075</name>
</gene>
<organism evidence="1 2">
    <name type="scientific">Necator americanus</name>
    <name type="common">Human hookworm</name>
    <dbReference type="NCBI Taxonomy" id="51031"/>
    <lineage>
        <taxon>Eukaryota</taxon>
        <taxon>Metazoa</taxon>
        <taxon>Ecdysozoa</taxon>
        <taxon>Nematoda</taxon>
        <taxon>Chromadorea</taxon>
        <taxon>Rhabditida</taxon>
        <taxon>Rhabditina</taxon>
        <taxon>Rhabditomorpha</taxon>
        <taxon>Strongyloidea</taxon>
        <taxon>Ancylostomatidae</taxon>
        <taxon>Bunostominae</taxon>
        <taxon>Necator</taxon>
    </lineage>
</organism>
<reference evidence="1 2" key="1">
    <citation type="submission" date="2023-08" db="EMBL/GenBank/DDBJ databases">
        <title>A Necator americanus chromosomal reference genome.</title>
        <authorList>
            <person name="Ilik V."/>
            <person name="Petrzelkova K.J."/>
            <person name="Pardy F."/>
            <person name="Fuh T."/>
            <person name="Niatou-Singa F.S."/>
            <person name="Gouil Q."/>
            <person name="Baker L."/>
            <person name="Ritchie M.E."/>
            <person name="Jex A.R."/>
            <person name="Gazzola D."/>
            <person name="Li H."/>
            <person name="Toshio Fujiwara R."/>
            <person name="Zhan B."/>
            <person name="Aroian R.V."/>
            <person name="Pafco B."/>
            <person name="Schwarz E.M."/>
        </authorList>
    </citation>
    <scope>NUCLEOTIDE SEQUENCE [LARGE SCALE GENOMIC DNA]</scope>
    <source>
        <strain evidence="1 2">Aroian</strain>
        <tissue evidence="1">Whole animal</tissue>
    </source>
</reference>